<reference evidence="1 2" key="1">
    <citation type="submission" date="2018-03" db="EMBL/GenBank/DDBJ databases">
        <title>Genomic Encyclopedia of Archaeal and Bacterial Type Strains, Phase II (KMG-II): from individual species to whole genera.</title>
        <authorList>
            <person name="Goeker M."/>
        </authorList>
    </citation>
    <scope>NUCLEOTIDE SEQUENCE [LARGE SCALE GENOMIC DNA]</scope>
    <source>
        <strain evidence="1 2">DSM 18107</strain>
    </source>
</reference>
<evidence type="ECO:0000313" key="2">
    <source>
        <dbReference type="Proteomes" id="UP000240978"/>
    </source>
</evidence>
<dbReference type="EMBL" id="PYGK01000003">
    <property type="protein sequence ID" value="PSL33524.1"/>
    <property type="molecule type" value="Genomic_DNA"/>
</dbReference>
<dbReference type="AlphaFoldDB" id="A0A2P8GHS5"/>
<organism evidence="1 2">
    <name type="scientific">Chitinophaga ginsengisoli</name>
    <dbReference type="NCBI Taxonomy" id="363837"/>
    <lineage>
        <taxon>Bacteria</taxon>
        <taxon>Pseudomonadati</taxon>
        <taxon>Bacteroidota</taxon>
        <taxon>Chitinophagia</taxon>
        <taxon>Chitinophagales</taxon>
        <taxon>Chitinophagaceae</taxon>
        <taxon>Chitinophaga</taxon>
    </lineage>
</organism>
<comment type="caution">
    <text evidence="1">The sequence shown here is derived from an EMBL/GenBank/DDBJ whole genome shotgun (WGS) entry which is preliminary data.</text>
</comment>
<gene>
    <name evidence="1" type="ORF">CLV42_103507</name>
</gene>
<dbReference type="OrthoDB" id="9827482at2"/>
<evidence type="ECO:0000313" key="1">
    <source>
        <dbReference type="EMBL" id="PSL33524.1"/>
    </source>
</evidence>
<name>A0A2P8GHS5_9BACT</name>
<dbReference type="RefSeq" id="WP_106601823.1">
    <property type="nucleotide sequence ID" value="NZ_PYGK01000003.1"/>
</dbReference>
<protein>
    <submittedName>
        <fullName evidence="1">Uncharacterized protein</fullName>
    </submittedName>
</protein>
<dbReference type="Proteomes" id="UP000240978">
    <property type="component" value="Unassembled WGS sequence"/>
</dbReference>
<keyword evidence="2" id="KW-1185">Reference proteome</keyword>
<proteinExistence type="predicted"/>
<accession>A0A2P8GHS5</accession>
<sequence>MKKIVDFNGLPAFNILNRPVKVVEIHPDLHSPMSFRSDPLSIGRPIPYAKAEQCMLAHSAIMKLHGFEENEGDTINVVLTRSRQITSAEQFLGVPFIRWLEYIHSVLESQYAPGLVQIVTKLVFAFYTDTFLNDPELNFSEAEKENKKGRISVFLVPVVLDTSKNILGAGSEVYDFGSLQP</sequence>